<name>A0ABW4KCR5_9BACI</name>
<accession>A0ABW4KCR5</accession>
<dbReference type="RefSeq" id="WP_380772187.1">
    <property type="nucleotide sequence ID" value="NZ_JBHUEO010000005.1"/>
</dbReference>
<keyword evidence="2" id="KW-1185">Reference proteome</keyword>
<reference evidence="2" key="1">
    <citation type="journal article" date="2019" name="Int. J. Syst. Evol. Microbiol.">
        <title>The Global Catalogue of Microorganisms (GCM) 10K type strain sequencing project: providing services to taxonomists for standard genome sequencing and annotation.</title>
        <authorList>
            <consortium name="The Broad Institute Genomics Platform"/>
            <consortium name="The Broad Institute Genome Sequencing Center for Infectious Disease"/>
            <person name="Wu L."/>
            <person name="Ma J."/>
        </authorList>
    </citation>
    <scope>NUCLEOTIDE SEQUENCE [LARGE SCALE GENOMIC DNA]</scope>
    <source>
        <strain evidence="2">CGMCC 1.12295</strain>
    </source>
</reference>
<dbReference type="EMBL" id="JBHUEO010000005">
    <property type="protein sequence ID" value="MFD1705637.1"/>
    <property type="molecule type" value="Genomic_DNA"/>
</dbReference>
<evidence type="ECO:0000313" key="2">
    <source>
        <dbReference type="Proteomes" id="UP001597301"/>
    </source>
</evidence>
<gene>
    <name evidence="1" type="ORF">ACFSCZ_02595</name>
</gene>
<protein>
    <submittedName>
        <fullName evidence="1">Uncharacterized protein</fullName>
    </submittedName>
</protein>
<comment type="caution">
    <text evidence="1">The sequence shown here is derived from an EMBL/GenBank/DDBJ whole genome shotgun (WGS) entry which is preliminary data.</text>
</comment>
<dbReference type="Proteomes" id="UP001597301">
    <property type="component" value="Unassembled WGS sequence"/>
</dbReference>
<organism evidence="1 2">
    <name type="scientific">Siminovitchia sediminis</name>
    <dbReference type="NCBI Taxonomy" id="1274353"/>
    <lineage>
        <taxon>Bacteria</taxon>
        <taxon>Bacillati</taxon>
        <taxon>Bacillota</taxon>
        <taxon>Bacilli</taxon>
        <taxon>Bacillales</taxon>
        <taxon>Bacillaceae</taxon>
        <taxon>Siminovitchia</taxon>
    </lineage>
</organism>
<sequence length="73" mass="7660">MLTGTWIQAAGQVLEALGVPKEVAKDNIEIIIDGQRLAITGDILQGAGALIAAAGGTEVFYEEYTTNVPDFIP</sequence>
<evidence type="ECO:0000313" key="1">
    <source>
        <dbReference type="EMBL" id="MFD1705637.1"/>
    </source>
</evidence>
<proteinExistence type="predicted"/>